<dbReference type="OrthoDB" id="3002933at2759"/>
<keyword evidence="2" id="KW-1185">Reference proteome</keyword>
<name>A0A4Q2DGP6_9AGAR</name>
<dbReference type="EMBL" id="SDEE01000230">
    <property type="protein sequence ID" value="RXW18953.1"/>
    <property type="molecule type" value="Genomic_DNA"/>
</dbReference>
<evidence type="ECO:0000313" key="2">
    <source>
        <dbReference type="Proteomes" id="UP000290288"/>
    </source>
</evidence>
<reference evidence="1 2" key="1">
    <citation type="submission" date="2019-01" db="EMBL/GenBank/DDBJ databases">
        <title>Draft genome sequence of Psathyrella aberdarensis IHI B618.</title>
        <authorList>
            <person name="Buettner E."/>
            <person name="Kellner H."/>
        </authorList>
    </citation>
    <scope>NUCLEOTIDE SEQUENCE [LARGE SCALE GENOMIC DNA]</scope>
    <source>
        <strain evidence="1 2">IHI B618</strain>
    </source>
</reference>
<sequence>MTTVAPQTEYTPGAIYLAGLTQARAPHIGVLLAKTPQYGTLFHIRIDRETSPNWQYQRRKQAIEGEVFLSSLLRISKTAVASDPDSLRALDETIGAAALEIPPPDNDEFGECAPWAIRLVKGLHERGVVELMDEEKLAEEVDEFARGSKAFASRNKFPNLASSRFCQ</sequence>
<protein>
    <submittedName>
        <fullName evidence="1">Uncharacterized protein</fullName>
    </submittedName>
</protein>
<proteinExistence type="predicted"/>
<dbReference type="Proteomes" id="UP000290288">
    <property type="component" value="Unassembled WGS sequence"/>
</dbReference>
<comment type="caution">
    <text evidence="1">The sequence shown here is derived from an EMBL/GenBank/DDBJ whole genome shotgun (WGS) entry which is preliminary data.</text>
</comment>
<evidence type="ECO:0000313" key="1">
    <source>
        <dbReference type="EMBL" id="RXW18953.1"/>
    </source>
</evidence>
<dbReference type="AlphaFoldDB" id="A0A4Q2DGP6"/>
<gene>
    <name evidence="1" type="ORF">EST38_g6889</name>
</gene>
<accession>A0A4Q2DGP6</accession>
<organism evidence="1 2">
    <name type="scientific">Candolleomyces aberdarensis</name>
    <dbReference type="NCBI Taxonomy" id="2316362"/>
    <lineage>
        <taxon>Eukaryota</taxon>
        <taxon>Fungi</taxon>
        <taxon>Dikarya</taxon>
        <taxon>Basidiomycota</taxon>
        <taxon>Agaricomycotina</taxon>
        <taxon>Agaricomycetes</taxon>
        <taxon>Agaricomycetidae</taxon>
        <taxon>Agaricales</taxon>
        <taxon>Agaricineae</taxon>
        <taxon>Psathyrellaceae</taxon>
        <taxon>Candolleomyces</taxon>
    </lineage>
</organism>